<sequence length="384" mass="42426">MALAQRRSTDKASNGDAWDGIWRSYESFEGELPPEYKKLLGYGKSQMIGRPRDIFRRYGRTEEERQYYAYLPGSKATHIPNDLVCIPKGASACAFLLGQWIAQDLLPPRYEQTESFIASAYPAIPYTIPRHVTTTPTRFDIRDLAPTARSCSTSADGKETILAFKKEWEAPYKLARKLRTRLRDAGLLSSTCYFQGTSLRNLESVLRYFAPAYPSQSCAEMGPGIYATKKLSTAAQQAGETGAIMIFKDVALEELSVWSPGDEDWEALLKNSLGYGESGTLPAEFHAADVIVGPVCANISDFYGSTTTPIKSDEEQTVFCSEKSAALLRSSLCGIIYLTTDELDEQEKADKKAHTKAVHNSEPSGMKPTTGSASKGKGRRTKRN</sequence>
<reference evidence="2 3" key="1">
    <citation type="journal article" date="2018" name="Nat. Ecol. Evol.">
        <title>Pezizomycetes genomes reveal the molecular basis of ectomycorrhizal truffle lifestyle.</title>
        <authorList>
            <person name="Murat C."/>
            <person name="Payen T."/>
            <person name="Noel B."/>
            <person name="Kuo A."/>
            <person name="Morin E."/>
            <person name="Chen J."/>
            <person name="Kohler A."/>
            <person name="Krizsan K."/>
            <person name="Balestrini R."/>
            <person name="Da Silva C."/>
            <person name="Montanini B."/>
            <person name="Hainaut M."/>
            <person name="Levati E."/>
            <person name="Barry K.W."/>
            <person name="Belfiori B."/>
            <person name="Cichocki N."/>
            <person name="Clum A."/>
            <person name="Dockter R.B."/>
            <person name="Fauchery L."/>
            <person name="Guy J."/>
            <person name="Iotti M."/>
            <person name="Le Tacon F."/>
            <person name="Lindquist E.A."/>
            <person name="Lipzen A."/>
            <person name="Malagnac F."/>
            <person name="Mello A."/>
            <person name="Molinier V."/>
            <person name="Miyauchi S."/>
            <person name="Poulain J."/>
            <person name="Riccioni C."/>
            <person name="Rubini A."/>
            <person name="Sitrit Y."/>
            <person name="Splivallo R."/>
            <person name="Traeger S."/>
            <person name="Wang M."/>
            <person name="Zifcakova L."/>
            <person name="Wipf D."/>
            <person name="Zambonelli A."/>
            <person name="Paolocci F."/>
            <person name="Nowrousian M."/>
            <person name="Ottonello S."/>
            <person name="Baldrian P."/>
            <person name="Spatafora J.W."/>
            <person name="Henrissat B."/>
            <person name="Nagy L.G."/>
            <person name="Aury J.M."/>
            <person name="Wincker P."/>
            <person name="Grigoriev I.V."/>
            <person name="Bonfante P."/>
            <person name="Martin F.M."/>
        </authorList>
    </citation>
    <scope>NUCLEOTIDE SEQUENCE [LARGE SCALE GENOMIC DNA]</scope>
    <source>
        <strain evidence="2 3">RN42</strain>
    </source>
</reference>
<feature type="region of interest" description="Disordered" evidence="1">
    <location>
        <begin position="346"/>
        <end position="384"/>
    </location>
</feature>
<gene>
    <name evidence="2" type="ORF">BJ508DRAFT_374326</name>
</gene>
<accession>A0A3N4IDX1</accession>
<name>A0A3N4IDX1_ASCIM</name>
<evidence type="ECO:0000256" key="1">
    <source>
        <dbReference type="SAM" id="MobiDB-lite"/>
    </source>
</evidence>
<dbReference type="OrthoDB" id="2440450at2759"/>
<keyword evidence="3" id="KW-1185">Reference proteome</keyword>
<dbReference type="STRING" id="1160509.A0A3N4IDX1"/>
<feature type="compositionally biased region" description="Polar residues" evidence="1">
    <location>
        <begin position="361"/>
        <end position="373"/>
    </location>
</feature>
<proteinExistence type="predicted"/>
<dbReference type="AlphaFoldDB" id="A0A3N4IDX1"/>
<dbReference type="Proteomes" id="UP000275078">
    <property type="component" value="Unassembled WGS sequence"/>
</dbReference>
<protein>
    <submittedName>
        <fullName evidence="2">Uncharacterized protein</fullName>
    </submittedName>
</protein>
<evidence type="ECO:0000313" key="3">
    <source>
        <dbReference type="Proteomes" id="UP000275078"/>
    </source>
</evidence>
<dbReference type="EMBL" id="ML119659">
    <property type="protein sequence ID" value="RPA84343.1"/>
    <property type="molecule type" value="Genomic_DNA"/>
</dbReference>
<evidence type="ECO:0000313" key="2">
    <source>
        <dbReference type="EMBL" id="RPA84343.1"/>
    </source>
</evidence>
<organism evidence="2 3">
    <name type="scientific">Ascobolus immersus RN42</name>
    <dbReference type="NCBI Taxonomy" id="1160509"/>
    <lineage>
        <taxon>Eukaryota</taxon>
        <taxon>Fungi</taxon>
        <taxon>Dikarya</taxon>
        <taxon>Ascomycota</taxon>
        <taxon>Pezizomycotina</taxon>
        <taxon>Pezizomycetes</taxon>
        <taxon>Pezizales</taxon>
        <taxon>Ascobolaceae</taxon>
        <taxon>Ascobolus</taxon>
    </lineage>
</organism>